<evidence type="ECO:0000259" key="1">
    <source>
        <dbReference type="Pfam" id="PF07727"/>
    </source>
</evidence>
<dbReference type="SUPFAM" id="SSF56672">
    <property type="entry name" value="DNA/RNA polymerases"/>
    <property type="match status" value="1"/>
</dbReference>
<feature type="domain" description="Reverse transcriptase Ty1/copia-type" evidence="1">
    <location>
        <begin position="11"/>
        <end position="115"/>
    </location>
</feature>
<sequence>MNEELFMIEKNKTWELVDRPQERKVIGVKWVFRTKLNADGLVNKYKARLVVKGYAQIFDVDYSETFALVARLDTIRLLLAISAQLGWKVHQMDVKSAFLNGILQEEIYVEQPEGTKGLV</sequence>
<dbReference type="Pfam" id="PF07727">
    <property type="entry name" value="RVT_2"/>
    <property type="match status" value="1"/>
</dbReference>
<dbReference type="EMBL" id="AM479427">
    <property type="protein sequence ID" value="CAN72965.1"/>
    <property type="molecule type" value="Genomic_DNA"/>
</dbReference>
<accession>A5C266</accession>
<name>A5C266_VITVI</name>
<dbReference type="InterPro" id="IPR043502">
    <property type="entry name" value="DNA/RNA_pol_sf"/>
</dbReference>
<dbReference type="InterPro" id="IPR013103">
    <property type="entry name" value="RVT_2"/>
</dbReference>
<dbReference type="AlphaFoldDB" id="A5C266"/>
<protein>
    <recommendedName>
        <fullName evidence="1">Reverse transcriptase Ty1/copia-type domain-containing protein</fullName>
    </recommendedName>
</protein>
<gene>
    <name evidence="2" type="ORF">VITISV_025340</name>
</gene>
<proteinExistence type="predicted"/>
<reference evidence="2" key="1">
    <citation type="journal article" date="2007" name="PLoS ONE">
        <title>The first genome sequence of an elite grapevine cultivar (Pinot noir Vitis vinifera L.): coping with a highly heterozygous genome.</title>
        <authorList>
            <person name="Velasco R."/>
            <person name="Zharkikh A."/>
            <person name="Troggio M."/>
            <person name="Cartwright D.A."/>
            <person name="Cestaro A."/>
            <person name="Pruss D."/>
            <person name="Pindo M."/>
            <person name="FitzGerald L.M."/>
            <person name="Vezzulli S."/>
            <person name="Reid J."/>
            <person name="Malacarne G."/>
            <person name="Iliev D."/>
            <person name="Coppola G."/>
            <person name="Wardell B."/>
            <person name="Micheletti D."/>
            <person name="Macalma T."/>
            <person name="Facci M."/>
            <person name="Mitchell J.T."/>
            <person name="Perazzolli M."/>
            <person name="Eldredge G."/>
            <person name="Gatto P."/>
            <person name="Oyzerski R."/>
            <person name="Moretto M."/>
            <person name="Gutin N."/>
            <person name="Stefanini M."/>
            <person name="Chen Y."/>
            <person name="Segala C."/>
            <person name="Davenport C."/>
            <person name="Dematte L."/>
            <person name="Mraz A."/>
            <person name="Battilana J."/>
            <person name="Stormo K."/>
            <person name="Costa F."/>
            <person name="Tao Q."/>
            <person name="Si-Ammour A."/>
            <person name="Harkins T."/>
            <person name="Lackey A."/>
            <person name="Perbost C."/>
            <person name="Taillon B."/>
            <person name="Stella A."/>
            <person name="Solovyev V."/>
            <person name="Fawcett J.A."/>
            <person name="Sterck L."/>
            <person name="Vandepoele K."/>
            <person name="Grando S.M."/>
            <person name="Toppo S."/>
            <person name="Moser C."/>
            <person name="Lanchbury J."/>
            <person name="Bogden R."/>
            <person name="Skolnick M."/>
            <person name="Sgaramella V."/>
            <person name="Bhatnagar S.K."/>
            <person name="Fontana P."/>
            <person name="Gutin A."/>
            <person name="Van de Peer Y."/>
            <person name="Salamini F."/>
            <person name="Viola R."/>
        </authorList>
    </citation>
    <scope>NUCLEOTIDE SEQUENCE</scope>
</reference>
<evidence type="ECO:0000313" key="2">
    <source>
        <dbReference type="EMBL" id="CAN72965.1"/>
    </source>
</evidence>
<organism evidence="2">
    <name type="scientific">Vitis vinifera</name>
    <name type="common">Grape</name>
    <dbReference type="NCBI Taxonomy" id="29760"/>
    <lineage>
        <taxon>Eukaryota</taxon>
        <taxon>Viridiplantae</taxon>
        <taxon>Streptophyta</taxon>
        <taxon>Embryophyta</taxon>
        <taxon>Tracheophyta</taxon>
        <taxon>Spermatophyta</taxon>
        <taxon>Magnoliopsida</taxon>
        <taxon>eudicotyledons</taxon>
        <taxon>Gunneridae</taxon>
        <taxon>Pentapetalae</taxon>
        <taxon>rosids</taxon>
        <taxon>Vitales</taxon>
        <taxon>Vitaceae</taxon>
        <taxon>Viteae</taxon>
        <taxon>Vitis</taxon>
    </lineage>
</organism>